<organism evidence="2 3">
    <name type="scientific">Cohnella fermenti</name>
    <dbReference type="NCBI Taxonomy" id="2565925"/>
    <lineage>
        <taxon>Bacteria</taxon>
        <taxon>Bacillati</taxon>
        <taxon>Bacillota</taxon>
        <taxon>Bacilli</taxon>
        <taxon>Bacillales</taxon>
        <taxon>Paenibacillaceae</taxon>
        <taxon>Cohnella</taxon>
    </lineage>
</organism>
<dbReference type="SUPFAM" id="SSF53756">
    <property type="entry name" value="UDP-Glycosyltransferase/glycogen phosphorylase"/>
    <property type="match status" value="1"/>
</dbReference>
<reference evidence="2 3" key="1">
    <citation type="submission" date="2019-04" db="EMBL/GenBank/DDBJ databases">
        <title>Cohnella sp. nov. isolated from preserved vegetables.</title>
        <authorList>
            <person name="Lin S.-Y."/>
            <person name="Hung M.-H."/>
            <person name="Young C.-C."/>
        </authorList>
    </citation>
    <scope>NUCLEOTIDE SEQUENCE [LARGE SCALE GENOMIC DNA]</scope>
    <source>
        <strain evidence="2 3">CC-MHH1044</strain>
    </source>
</reference>
<dbReference type="AlphaFoldDB" id="A0A4S4BLX3"/>
<dbReference type="Pfam" id="PF13524">
    <property type="entry name" value="Glyco_trans_1_2"/>
    <property type="match status" value="1"/>
</dbReference>
<dbReference type="OrthoDB" id="110463at2"/>
<dbReference type="Proteomes" id="UP000310636">
    <property type="component" value="Unassembled WGS sequence"/>
</dbReference>
<evidence type="ECO:0000313" key="2">
    <source>
        <dbReference type="EMBL" id="THF73363.1"/>
    </source>
</evidence>
<evidence type="ECO:0000259" key="1">
    <source>
        <dbReference type="Pfam" id="PF13524"/>
    </source>
</evidence>
<accession>A0A4S4BLX3</accession>
<dbReference type="Gene3D" id="3.40.50.2000">
    <property type="entry name" value="Glycogen Phosphorylase B"/>
    <property type="match status" value="1"/>
</dbReference>
<dbReference type="RefSeq" id="WP_136373448.1">
    <property type="nucleotide sequence ID" value="NZ_SSOB01000057.1"/>
</dbReference>
<gene>
    <name evidence="2" type="ORF">E6C55_29595</name>
</gene>
<protein>
    <submittedName>
        <fullName evidence="2">Spore maturation protein</fullName>
    </submittedName>
</protein>
<keyword evidence="3" id="KW-1185">Reference proteome</keyword>
<evidence type="ECO:0000313" key="3">
    <source>
        <dbReference type="Proteomes" id="UP000310636"/>
    </source>
</evidence>
<name>A0A4S4BLX3_9BACL</name>
<proteinExistence type="predicted"/>
<dbReference type="InterPro" id="IPR055259">
    <property type="entry name" value="YkvP/CgeB_Glyco_trans-like"/>
</dbReference>
<comment type="caution">
    <text evidence="2">The sequence shown here is derived from an EMBL/GenBank/DDBJ whole genome shotgun (WGS) entry which is preliminary data.</text>
</comment>
<dbReference type="EMBL" id="SSOB01000057">
    <property type="protein sequence ID" value="THF73363.1"/>
    <property type="molecule type" value="Genomic_DNA"/>
</dbReference>
<sequence>MGYSSREKLRQEARRDGYGMGWSEGWRLGACQGIAERTPEPSAIPSRLRIMYVPQGFEAIDEGMVSALTQCASGLTVAQADRMRELAAETRPDWVLVMNGLHVFPGNHLEQIDAIRAMGIRTAIWFVDDPYVTDETPEIAKHYDMVITHERSCVPLYIAAGCAQVRHLPLAVNPRIFQPKYVPPEYRSDICFIGVAFENRVNLFDEMADFLQDKKVFLSGKLWERMKRYSDLSRFVHDGWIPVAETVNYYNGARLVINLHRTTEAGKDNRNAMNWGAESINPRTYEIASCGVLQLTDERKELSEQYELGREIVAFRSADELMAQIDYYLNHEEERRQIAARGFKRTRLQHTFVHRIQTLLGWLE</sequence>
<feature type="domain" description="Spore protein YkvP/CgeB glycosyl transferase-like" evidence="1">
    <location>
        <begin position="212"/>
        <end position="360"/>
    </location>
</feature>